<evidence type="ECO:0000313" key="4">
    <source>
        <dbReference type="Proteomes" id="UP000480164"/>
    </source>
</evidence>
<keyword evidence="4" id="KW-1185">Reference proteome</keyword>
<dbReference type="EMBL" id="CP046509">
    <property type="protein sequence ID" value="QGU87900.1"/>
    <property type="molecule type" value="Genomic_DNA"/>
</dbReference>
<dbReference type="GO" id="GO:0015643">
    <property type="term" value="F:toxic substance binding"/>
    <property type="evidence" value="ECO:0007669"/>
    <property type="project" value="InterPro"/>
</dbReference>
<dbReference type="EMBL" id="WLZX01000001">
    <property type="protein sequence ID" value="MTD25540.1"/>
    <property type="molecule type" value="Genomic_DNA"/>
</dbReference>
<protein>
    <submittedName>
        <fullName evidence="2">Cloacin</fullName>
    </submittedName>
</protein>
<name>A0A6I6F1X0_9GAMM</name>
<evidence type="ECO:0000313" key="3">
    <source>
        <dbReference type="Proteomes" id="UP000424752"/>
    </source>
</evidence>
<organism evidence="2 3">
    <name type="scientific">Erwinia sorbitola</name>
    <dbReference type="NCBI Taxonomy" id="2681984"/>
    <lineage>
        <taxon>Bacteria</taxon>
        <taxon>Pseudomonadati</taxon>
        <taxon>Pseudomonadota</taxon>
        <taxon>Gammaproteobacteria</taxon>
        <taxon>Enterobacterales</taxon>
        <taxon>Erwiniaceae</taxon>
        <taxon>Erwinia</taxon>
    </lineage>
</organism>
<reference evidence="1 4" key="1">
    <citation type="submission" date="2019-11" db="EMBL/GenBank/DDBJ databases">
        <title>Erwinia sp. nov., isolated from feces of birds in Tibet plateau of China.</title>
        <authorList>
            <person name="Ge Y."/>
        </authorList>
    </citation>
    <scope>NUCLEOTIDE SEQUENCE [LARGE SCALE GENOMIC DNA]</scope>
    <source>
        <strain evidence="1 4">J316</strain>
    </source>
</reference>
<dbReference type="SUPFAM" id="SSF54552">
    <property type="entry name" value="Colicin E3 immunity protein"/>
    <property type="match status" value="1"/>
</dbReference>
<dbReference type="Proteomes" id="UP000480164">
    <property type="component" value="Unassembled WGS sequence"/>
</dbReference>
<dbReference type="PRINTS" id="PR01296">
    <property type="entry name" value="CLOACNIMMNTY"/>
</dbReference>
<evidence type="ECO:0000313" key="2">
    <source>
        <dbReference type="EMBL" id="QGU87900.1"/>
    </source>
</evidence>
<evidence type="ECO:0000313" key="1">
    <source>
        <dbReference type="EMBL" id="MTD25540.1"/>
    </source>
</evidence>
<dbReference type="GO" id="GO:0030153">
    <property type="term" value="P:bacteriocin immunity"/>
    <property type="evidence" value="ECO:0007669"/>
    <property type="project" value="InterPro"/>
</dbReference>
<dbReference type="InterPro" id="IPR003063">
    <property type="entry name" value="Cloacn_immnty_fam"/>
</dbReference>
<dbReference type="KEGG" id="erwi:GN242_11980"/>
<proteinExistence type="predicted"/>
<dbReference type="Gene3D" id="3.10.50.20">
    <property type="entry name" value="Cloacin immunity protein"/>
    <property type="match status" value="1"/>
</dbReference>
<dbReference type="RefSeq" id="WP_154750880.1">
    <property type="nucleotide sequence ID" value="NZ_CP046509.1"/>
</dbReference>
<sequence length="82" mass="9673">MGLKLTLEWFDKIDEILINKETSADLGQDGSLIKKFNLPFDGRIYDGGFDVLSSWRNDLQPLFSHHIDFDKYDYQLVFKRDE</sequence>
<dbReference type="InterPro" id="IPR036528">
    <property type="entry name" value="Cloacn_immnty_sf"/>
</dbReference>
<dbReference type="Pfam" id="PF03513">
    <property type="entry name" value="Cloacin_immun"/>
    <property type="match status" value="1"/>
</dbReference>
<dbReference type="Proteomes" id="UP000424752">
    <property type="component" value="Chromosome"/>
</dbReference>
<reference evidence="2 3" key="2">
    <citation type="submission" date="2019-12" db="EMBL/GenBank/DDBJ databases">
        <title>Erwinia sp. nov., isolated from droppings of birds in the Qinghai-Tiebt plateau of China.</title>
        <authorList>
            <person name="Ge Y."/>
        </authorList>
    </citation>
    <scope>NUCLEOTIDE SEQUENCE [LARGE SCALE GENOMIC DNA]</scope>
    <source>
        <strain evidence="2 3">J780</strain>
    </source>
</reference>
<dbReference type="AlphaFoldDB" id="A0A6I6F1X0"/>
<gene>
    <name evidence="1" type="ORF">GK011_01070</name>
    <name evidence="2" type="ORF">GN242_11980</name>
</gene>
<accession>A0A6L6GIA5</accession>
<accession>A0A6I6F1X0</accession>